<proteinExistence type="predicted"/>
<comment type="caution">
    <text evidence="1">The sequence shown here is derived from an EMBL/GenBank/DDBJ whole genome shotgun (WGS) entry which is preliminary data.</text>
</comment>
<sequence length="126" mass="14584">MTQANIGKRIGFTHVDGTTTIPDEKTMHNLGFRATNGIWYYSRPVGPLQYNTSFNIEIDPETGEYGELTLDEDFGQPYYYNGMQDEIRNQYVQDIDRTVERFHRNGLTGINVDHSMYGYHREVAHA</sequence>
<organism evidence="1 2">
    <name type="scientific">Bifidobacterium callitrichidarum</name>
    <dbReference type="NCBI Taxonomy" id="2052941"/>
    <lineage>
        <taxon>Bacteria</taxon>
        <taxon>Bacillati</taxon>
        <taxon>Actinomycetota</taxon>
        <taxon>Actinomycetes</taxon>
        <taxon>Bifidobacteriales</taxon>
        <taxon>Bifidobacteriaceae</taxon>
        <taxon>Bifidobacterium</taxon>
    </lineage>
</organism>
<reference evidence="1 2" key="1">
    <citation type="journal article" date="2018" name="Int. J. Syst. Evol. Microbiol.">
        <title>Bifidobacterium callitrichidarum sp. nov. from the faeces of the emperor tamarin (Saguinus imperator).</title>
        <authorList>
            <person name="Modesto M."/>
            <person name="Michelini S."/>
            <person name="Sansosti M.C."/>
            <person name="De Filippo C."/>
            <person name="Cavalieri D."/>
            <person name="Qvirist L."/>
            <person name="Andlid T."/>
            <person name="Spiezio C."/>
            <person name="Sandri C."/>
            <person name="Pascarelli S."/>
            <person name="Sgorbati B."/>
            <person name="Mattarelli P."/>
        </authorList>
    </citation>
    <scope>NUCLEOTIDE SEQUENCE [LARGE SCALE GENOMIC DNA]</scope>
    <source>
        <strain evidence="1 2">TRI 5</strain>
    </source>
</reference>
<protein>
    <submittedName>
        <fullName evidence="1">Uncharacterized protein</fullName>
    </submittedName>
</protein>
<dbReference type="AlphaFoldDB" id="A0A2U2N932"/>
<evidence type="ECO:0000313" key="2">
    <source>
        <dbReference type="Proteomes" id="UP000245876"/>
    </source>
</evidence>
<dbReference type="Proteomes" id="UP000245876">
    <property type="component" value="Unassembled WGS sequence"/>
</dbReference>
<keyword evidence="2" id="KW-1185">Reference proteome</keyword>
<name>A0A2U2N932_9BIFI</name>
<dbReference type="RefSeq" id="WP_109057140.1">
    <property type="nucleotide sequence ID" value="NZ_QFFM01000012.1"/>
</dbReference>
<dbReference type="EMBL" id="QFFM01000012">
    <property type="protein sequence ID" value="PWG65671.1"/>
    <property type="molecule type" value="Genomic_DNA"/>
</dbReference>
<accession>A0A2U2N932</accession>
<gene>
    <name evidence="1" type="ORF">DF196_06985</name>
</gene>
<evidence type="ECO:0000313" key="1">
    <source>
        <dbReference type="EMBL" id="PWG65671.1"/>
    </source>
</evidence>